<keyword evidence="3" id="KW-0934">Plastid</keyword>
<keyword evidence="1" id="KW-1133">Transmembrane helix</keyword>
<proteinExistence type="predicted"/>
<protein>
    <submittedName>
        <fullName evidence="3">Uncharacterized protein</fullName>
    </submittedName>
</protein>
<evidence type="ECO:0000313" key="3">
    <source>
        <dbReference type="EMBL" id="WMP11949.1"/>
    </source>
</evidence>
<feature type="transmembrane region" description="Helical" evidence="1">
    <location>
        <begin position="13"/>
        <end position="30"/>
    </location>
</feature>
<evidence type="ECO:0000256" key="1">
    <source>
        <dbReference type="SAM" id="Phobius"/>
    </source>
</evidence>
<dbReference type="AlphaFoldDB" id="A0AA51NEG6"/>
<reference evidence="3" key="1">
    <citation type="journal article" date="2023" name="J. Phycol.">
        <title>Gene-rich plastid genomes of two parasitic red algal species, Laurencia australis and L. verruciformis (Rhodomelaceae, Ceramiales), and a taxonomic revision of Janczewskia.</title>
        <authorList>
            <person name="Preuss M."/>
            <person name="Diaz-Tapia P."/>
            <person name="Verbruggen H."/>
            <person name="Zuccarello G.C."/>
        </authorList>
    </citation>
    <scope>NUCLEOTIDE SEQUENCE</scope>
    <source>
        <strain evidence="2">B1P</strain>
        <strain evidence="3">B2P</strain>
    </source>
</reference>
<dbReference type="EMBL" id="OQ908869">
    <property type="protein sequence ID" value="WMP11949.1"/>
    <property type="molecule type" value="Genomic_DNA"/>
</dbReference>
<keyword evidence="1" id="KW-0472">Membrane</keyword>
<keyword evidence="1" id="KW-0812">Transmembrane</keyword>
<keyword evidence="3" id="KW-0150">Chloroplast</keyword>
<gene>
    <name evidence="3" type="primary">orf99</name>
</gene>
<organism evidence="3">
    <name type="scientific">Laurencia australis</name>
    <dbReference type="NCBI Taxonomy" id="3073067"/>
    <lineage>
        <taxon>Eukaryota</taxon>
        <taxon>Rhodophyta</taxon>
        <taxon>Florideophyceae</taxon>
        <taxon>Rhodymeniophycidae</taxon>
        <taxon>Ceramiales</taxon>
        <taxon>Rhodomelaceae</taxon>
        <taxon>Laurencieae</taxon>
        <taxon>Laurencia</taxon>
    </lineage>
</organism>
<dbReference type="EMBL" id="OQ908868">
    <property type="protein sequence ID" value="WMP11738.1"/>
    <property type="molecule type" value="Genomic_DNA"/>
</dbReference>
<sequence length="37" mass="4588">MIFTINLNYEINIYIKILILLQEVLFIYKIRKTRKNT</sequence>
<name>A0AA51NEG6_9FLOR</name>
<geneLocation type="chloroplast" evidence="3"/>
<evidence type="ECO:0000313" key="2">
    <source>
        <dbReference type="EMBL" id="WMP11738.1"/>
    </source>
</evidence>
<accession>A0AA51NEG6</accession>